<evidence type="ECO:0000256" key="6">
    <source>
        <dbReference type="HAMAP-Rule" id="MF_00227"/>
    </source>
</evidence>
<dbReference type="SUPFAM" id="SSF54211">
    <property type="entry name" value="Ribosomal protein S5 domain 2-like"/>
    <property type="match status" value="1"/>
</dbReference>
<evidence type="ECO:0000313" key="8">
    <source>
        <dbReference type="EMBL" id="OGI87424.1"/>
    </source>
</evidence>
<comment type="similarity">
    <text evidence="6">Belongs to the RnpA family.</text>
</comment>
<evidence type="ECO:0000256" key="1">
    <source>
        <dbReference type="ARBA" id="ARBA00022694"/>
    </source>
</evidence>
<dbReference type="HAMAP" id="MF_00227">
    <property type="entry name" value="RNase_P"/>
    <property type="match status" value="1"/>
</dbReference>
<organism evidence="8 9">
    <name type="scientific">Candidatus Nomurabacteria bacterium RIFCSPLOWO2_01_FULL_33_24</name>
    <dbReference type="NCBI Taxonomy" id="1801765"/>
    <lineage>
        <taxon>Bacteria</taxon>
        <taxon>Candidatus Nomuraibacteriota</taxon>
    </lineage>
</organism>
<dbReference type="InterPro" id="IPR014721">
    <property type="entry name" value="Ribsml_uS5_D2-typ_fold_subgr"/>
</dbReference>
<keyword evidence="1 6" id="KW-0819">tRNA processing</keyword>
<keyword evidence="5 6" id="KW-0694">RNA-binding</keyword>
<comment type="caution">
    <text evidence="8">The sequence shown here is derived from an EMBL/GenBank/DDBJ whole genome shotgun (WGS) entry which is preliminary data.</text>
</comment>
<keyword evidence="2 6" id="KW-0540">Nuclease</keyword>
<dbReference type="GO" id="GO:0004526">
    <property type="term" value="F:ribonuclease P activity"/>
    <property type="evidence" value="ECO:0007669"/>
    <property type="project" value="UniProtKB-UniRule"/>
</dbReference>
<name>A0A1F6X067_9BACT</name>
<evidence type="ECO:0000256" key="3">
    <source>
        <dbReference type="ARBA" id="ARBA00022759"/>
    </source>
</evidence>
<comment type="function">
    <text evidence="6">RNaseP catalyzes the removal of the 5'-leader sequence from pre-tRNA to produce the mature 5'-terminus. It can also cleave other RNA substrates such as 4.5S RNA. The protein component plays an auxiliary but essential role in vivo by binding to the 5'-leader sequence and broadening the substrate specificity of the ribozyme.</text>
</comment>
<dbReference type="GO" id="GO:0001682">
    <property type="term" value="P:tRNA 5'-leader removal"/>
    <property type="evidence" value="ECO:0007669"/>
    <property type="project" value="UniProtKB-UniRule"/>
</dbReference>
<evidence type="ECO:0000256" key="7">
    <source>
        <dbReference type="NCBIfam" id="TIGR00188"/>
    </source>
</evidence>
<dbReference type="EC" id="3.1.26.5" evidence="6 7"/>
<reference evidence="8 9" key="1">
    <citation type="journal article" date="2016" name="Nat. Commun.">
        <title>Thousands of microbial genomes shed light on interconnected biogeochemical processes in an aquifer system.</title>
        <authorList>
            <person name="Anantharaman K."/>
            <person name="Brown C.T."/>
            <person name="Hug L.A."/>
            <person name="Sharon I."/>
            <person name="Castelle C.J."/>
            <person name="Probst A.J."/>
            <person name="Thomas B.C."/>
            <person name="Singh A."/>
            <person name="Wilkins M.J."/>
            <person name="Karaoz U."/>
            <person name="Brodie E.L."/>
            <person name="Williams K.H."/>
            <person name="Hubbard S.S."/>
            <person name="Banfield J.F."/>
        </authorList>
    </citation>
    <scope>NUCLEOTIDE SEQUENCE [LARGE SCALE GENOMIC DNA]</scope>
</reference>
<dbReference type="EMBL" id="MFUP01000013">
    <property type="protein sequence ID" value="OGI87424.1"/>
    <property type="molecule type" value="Genomic_DNA"/>
</dbReference>
<dbReference type="Pfam" id="PF00825">
    <property type="entry name" value="Ribonuclease_P"/>
    <property type="match status" value="1"/>
</dbReference>
<sequence length="112" mass="13210">MLSKQNKISKKTFLNIFKKGLVIFAPNISLRYFKTNKENNPKFSFVISKAVDKKAVNRNLLKRRGYSIARKHIKKIKNNCFFIFFFKKGAVKLSFKDLEEEIVYLLKKSKTL</sequence>
<evidence type="ECO:0000256" key="4">
    <source>
        <dbReference type="ARBA" id="ARBA00022801"/>
    </source>
</evidence>
<dbReference type="NCBIfam" id="TIGR00188">
    <property type="entry name" value="rnpA"/>
    <property type="match status" value="1"/>
</dbReference>
<proteinExistence type="inferred from homology"/>
<dbReference type="Proteomes" id="UP000185809">
    <property type="component" value="Unassembled WGS sequence"/>
</dbReference>
<dbReference type="PANTHER" id="PTHR33992">
    <property type="entry name" value="RIBONUCLEASE P PROTEIN COMPONENT"/>
    <property type="match status" value="1"/>
</dbReference>
<keyword evidence="4 6" id="KW-0378">Hydrolase</keyword>
<dbReference type="InterPro" id="IPR020568">
    <property type="entry name" value="Ribosomal_Su5_D2-typ_SF"/>
</dbReference>
<gene>
    <name evidence="6" type="primary">rnpA</name>
    <name evidence="8" type="ORF">A2995_01605</name>
</gene>
<dbReference type="PANTHER" id="PTHR33992:SF1">
    <property type="entry name" value="RIBONUCLEASE P PROTEIN COMPONENT"/>
    <property type="match status" value="1"/>
</dbReference>
<accession>A0A1F6X067</accession>
<comment type="subunit">
    <text evidence="6">Consists of a catalytic RNA component (M1 or rnpB) and a protein subunit.</text>
</comment>
<evidence type="ECO:0000256" key="2">
    <source>
        <dbReference type="ARBA" id="ARBA00022722"/>
    </source>
</evidence>
<comment type="catalytic activity">
    <reaction evidence="6">
        <text>Endonucleolytic cleavage of RNA, removing 5'-extranucleotides from tRNA precursor.</text>
        <dbReference type="EC" id="3.1.26.5"/>
    </reaction>
</comment>
<dbReference type="GO" id="GO:0000049">
    <property type="term" value="F:tRNA binding"/>
    <property type="evidence" value="ECO:0007669"/>
    <property type="project" value="UniProtKB-UniRule"/>
</dbReference>
<dbReference type="AlphaFoldDB" id="A0A1F6X067"/>
<dbReference type="GO" id="GO:0030677">
    <property type="term" value="C:ribonuclease P complex"/>
    <property type="evidence" value="ECO:0007669"/>
    <property type="project" value="TreeGrafter"/>
</dbReference>
<keyword evidence="3 6" id="KW-0255">Endonuclease</keyword>
<dbReference type="GO" id="GO:0042781">
    <property type="term" value="F:3'-tRNA processing endoribonuclease activity"/>
    <property type="evidence" value="ECO:0007669"/>
    <property type="project" value="TreeGrafter"/>
</dbReference>
<protein>
    <recommendedName>
        <fullName evidence="6 7">Ribonuclease P protein component</fullName>
        <shortName evidence="6">RNase P protein</shortName>
        <shortName evidence="6">RNaseP protein</shortName>
        <ecNumber evidence="6 7">3.1.26.5</ecNumber>
    </recommendedName>
    <alternativeName>
        <fullName evidence="6">Protein C5</fullName>
    </alternativeName>
</protein>
<evidence type="ECO:0000313" key="9">
    <source>
        <dbReference type="Proteomes" id="UP000185809"/>
    </source>
</evidence>
<dbReference type="Gene3D" id="3.30.230.10">
    <property type="match status" value="1"/>
</dbReference>
<evidence type="ECO:0000256" key="5">
    <source>
        <dbReference type="ARBA" id="ARBA00022884"/>
    </source>
</evidence>
<dbReference type="InterPro" id="IPR000100">
    <property type="entry name" value="RNase_P"/>
</dbReference>